<dbReference type="Pfam" id="PF17186">
    <property type="entry name" value="Lipocalin_9"/>
    <property type="match status" value="1"/>
</dbReference>
<dbReference type="Proteomes" id="UP000672526">
    <property type="component" value="Unassembled WGS sequence"/>
</dbReference>
<dbReference type="InterPro" id="IPR023374">
    <property type="entry name" value="AttH-like_dom_sf"/>
</dbReference>
<dbReference type="PANTHER" id="PTHR38591:SF1">
    <property type="entry name" value="BLL1000 PROTEIN"/>
    <property type="match status" value="1"/>
</dbReference>
<gene>
    <name evidence="2" type="ORF">R69888_01491</name>
</gene>
<reference evidence="2 3" key="1">
    <citation type="submission" date="2021-02" db="EMBL/GenBank/DDBJ databases">
        <authorList>
            <person name="Vanwijnsberghe S."/>
        </authorList>
    </citation>
    <scope>NUCLEOTIDE SEQUENCE [LARGE SCALE GENOMIC DNA]</scope>
    <source>
        <strain evidence="2 3">LMG 31837</strain>
    </source>
</reference>
<name>A0ABN7KXF4_9BURK</name>
<proteinExistence type="predicted"/>
<dbReference type="InterPro" id="IPR010791">
    <property type="entry name" value="AttH_dom"/>
</dbReference>
<keyword evidence="3" id="KW-1185">Reference proteome</keyword>
<sequence>MGELPREMVRESVYDLAHGSAYQATHQATARSYRVGSSCLARSMGGNSSASLHRLASACRLSATIHAALLCMGLMATASVVAATPEFAAVEPGHPIVLPQDTGAHPAFRTEWWYATGWLTTPDNQPLGFQITFFRSATGHDSADPSAFAPSQLIIAHAALSDPALGHLTHDQRIARQGFGLAYAKPDNTDVKLDAWKITRAGDGHYDVTVDANGFSLHLALTPTQAPLVQGERGYSRKGPRPEQASYYYSEPQLRVTGSVVRPVVAGSKSTGETAVTGAAWLDHEWSSTLLDTDSVGWDWLGANLTDGSALMAFKIRGRDGHAVWTHAALRNRDGQVTTFSRDQVDFTPVRTWRSPRTNTSYPVAMTVKTGAFTWRLDPLMDDQELDSRQSTGAVYWEGAVRVSRDGADVGRAYLELTGYAKALRLGKE</sequence>
<accession>A0ABN7KXF4</accession>
<comment type="caution">
    <text evidence="2">The sequence shown here is derived from an EMBL/GenBank/DDBJ whole genome shotgun (WGS) entry which is preliminary data.</text>
</comment>
<dbReference type="SUPFAM" id="SSF159245">
    <property type="entry name" value="AttH-like"/>
    <property type="match status" value="1"/>
</dbReference>
<dbReference type="PANTHER" id="PTHR38591">
    <property type="entry name" value="HYDROLASE"/>
    <property type="match status" value="1"/>
</dbReference>
<protein>
    <recommendedName>
        <fullName evidence="1">AttH domain-containing protein</fullName>
    </recommendedName>
</protein>
<dbReference type="EMBL" id="CAJNBK010000003">
    <property type="protein sequence ID" value="CAE6718747.1"/>
    <property type="molecule type" value="Genomic_DNA"/>
</dbReference>
<dbReference type="Gene3D" id="2.40.370.10">
    <property type="entry name" value="AttH-like domain"/>
    <property type="match status" value="2"/>
</dbReference>
<dbReference type="Pfam" id="PF07143">
    <property type="entry name" value="CrtC"/>
    <property type="match status" value="1"/>
</dbReference>
<organism evidence="2 3">
    <name type="scientific">Paraburkholderia haematera</name>
    <dbReference type="NCBI Taxonomy" id="2793077"/>
    <lineage>
        <taxon>Bacteria</taxon>
        <taxon>Pseudomonadati</taxon>
        <taxon>Pseudomonadota</taxon>
        <taxon>Betaproteobacteria</taxon>
        <taxon>Burkholderiales</taxon>
        <taxon>Burkholderiaceae</taxon>
        <taxon>Paraburkholderia</taxon>
    </lineage>
</organism>
<feature type="domain" description="AttH" evidence="1">
    <location>
        <begin position="110"/>
        <end position="288"/>
    </location>
</feature>
<evidence type="ECO:0000313" key="2">
    <source>
        <dbReference type="EMBL" id="CAE6718747.1"/>
    </source>
</evidence>
<evidence type="ECO:0000259" key="1">
    <source>
        <dbReference type="Pfam" id="PF07143"/>
    </source>
</evidence>
<evidence type="ECO:0000313" key="3">
    <source>
        <dbReference type="Proteomes" id="UP000672526"/>
    </source>
</evidence>